<dbReference type="Proteomes" id="UP001597262">
    <property type="component" value="Unassembled WGS sequence"/>
</dbReference>
<organism evidence="2 3">
    <name type="scientific">Paenibacillus puldeungensis</name>
    <dbReference type="NCBI Taxonomy" id="696536"/>
    <lineage>
        <taxon>Bacteria</taxon>
        <taxon>Bacillati</taxon>
        <taxon>Bacillota</taxon>
        <taxon>Bacilli</taxon>
        <taxon>Bacillales</taxon>
        <taxon>Paenibacillaceae</taxon>
        <taxon>Paenibacillus</taxon>
    </lineage>
</organism>
<proteinExistence type="predicted"/>
<evidence type="ECO:0000313" key="3">
    <source>
        <dbReference type="Proteomes" id="UP001597262"/>
    </source>
</evidence>
<protein>
    <submittedName>
        <fullName evidence="2">ABC transporter substrate-binding protein</fullName>
    </submittedName>
</protein>
<gene>
    <name evidence="2" type="ORF">ACFQ3W_13795</name>
</gene>
<reference evidence="3" key="1">
    <citation type="journal article" date="2019" name="Int. J. Syst. Evol. Microbiol.">
        <title>The Global Catalogue of Microorganisms (GCM) 10K type strain sequencing project: providing services to taxonomists for standard genome sequencing and annotation.</title>
        <authorList>
            <consortium name="The Broad Institute Genomics Platform"/>
            <consortium name="The Broad Institute Genome Sequencing Center for Infectious Disease"/>
            <person name="Wu L."/>
            <person name="Ma J."/>
        </authorList>
    </citation>
    <scope>NUCLEOTIDE SEQUENCE [LARGE SCALE GENOMIC DNA]</scope>
    <source>
        <strain evidence="3">CCUG 59189</strain>
    </source>
</reference>
<keyword evidence="1" id="KW-0732">Signal</keyword>
<comment type="caution">
    <text evidence="2">The sequence shown here is derived from an EMBL/GenBank/DDBJ whole genome shotgun (WGS) entry which is preliminary data.</text>
</comment>
<dbReference type="PANTHER" id="PTHR43649">
    <property type="entry name" value="ARABINOSE-BINDING PROTEIN-RELATED"/>
    <property type="match status" value="1"/>
</dbReference>
<dbReference type="PANTHER" id="PTHR43649:SF14">
    <property type="entry name" value="BLR3389 PROTEIN"/>
    <property type="match status" value="1"/>
</dbReference>
<dbReference type="RefSeq" id="WP_379319813.1">
    <property type="nucleotide sequence ID" value="NZ_JBHTLM010000009.1"/>
</dbReference>
<feature type="chain" id="PRO_5046833195" evidence="1">
    <location>
        <begin position="20"/>
        <end position="422"/>
    </location>
</feature>
<evidence type="ECO:0000313" key="2">
    <source>
        <dbReference type="EMBL" id="MFD1177364.1"/>
    </source>
</evidence>
<dbReference type="Pfam" id="PF01547">
    <property type="entry name" value="SBP_bac_1"/>
    <property type="match status" value="1"/>
</dbReference>
<evidence type="ECO:0000256" key="1">
    <source>
        <dbReference type="SAM" id="SignalP"/>
    </source>
</evidence>
<dbReference type="SUPFAM" id="SSF53850">
    <property type="entry name" value="Periplasmic binding protein-like II"/>
    <property type="match status" value="1"/>
</dbReference>
<dbReference type="EMBL" id="JBHTLM010000009">
    <property type="protein sequence ID" value="MFD1177364.1"/>
    <property type="molecule type" value="Genomic_DNA"/>
</dbReference>
<dbReference type="InterPro" id="IPR006059">
    <property type="entry name" value="SBP"/>
</dbReference>
<accession>A0ABW3RY00</accession>
<keyword evidence="3" id="KW-1185">Reference proteome</keyword>
<dbReference type="Gene3D" id="3.40.190.10">
    <property type="entry name" value="Periplasmic binding protein-like II"/>
    <property type="match status" value="2"/>
</dbReference>
<sequence>MKKVLALLLSLGLVLSACGGGGQKEADKSSGGEAAAKTKEVTVWLSDSETKLKEAMQSSVDAFHKSQSEIKVKVEYMDDESLKTKIKVAGAGGEMPDIFNYWSGEQFNSMVKAGVIADISDQILNDQAFVSNFAAGAIDAGKIDGKLYSIASGSSNVVFYYNKKIFEENGIAVPTTWSELMAAVEKLKAAKVTPIAVGAKDRWPLLFYFAYLSNRIGGTEPFMNAAANKGDFTEPTFVEAGQKLQDLAKAGAFGDGFLGMASAQSDAAFQSGKAAMILMGDWSLGTYADSGIDLGYFPFPAVENGKGDAALMHGGYGGIYTVSASADKDAATKFLKFILTPEQRKNYVVAVGAPSSIKVNLEGTDINPIVADYLSNIGSVASGYFPYFDQAIDAKRSEQILNTVVSIVAGAPDIKAELAKIK</sequence>
<dbReference type="InterPro" id="IPR050490">
    <property type="entry name" value="Bact_solute-bd_prot1"/>
</dbReference>
<feature type="signal peptide" evidence="1">
    <location>
        <begin position="1"/>
        <end position="19"/>
    </location>
</feature>
<name>A0ABW3RY00_9BACL</name>
<dbReference type="PROSITE" id="PS51257">
    <property type="entry name" value="PROKAR_LIPOPROTEIN"/>
    <property type="match status" value="1"/>
</dbReference>